<feature type="compositionally biased region" description="Polar residues" evidence="1">
    <location>
        <begin position="9"/>
        <end position="18"/>
    </location>
</feature>
<name>A0A9W7XN47_9FUNG</name>
<proteinExistence type="predicted"/>
<evidence type="ECO:0000256" key="1">
    <source>
        <dbReference type="SAM" id="MobiDB-lite"/>
    </source>
</evidence>
<dbReference type="Proteomes" id="UP001145021">
    <property type="component" value="Unassembled WGS sequence"/>
</dbReference>
<protein>
    <submittedName>
        <fullName evidence="2">Uncharacterized protein</fullName>
    </submittedName>
</protein>
<evidence type="ECO:0000313" key="2">
    <source>
        <dbReference type="EMBL" id="KAJ1645734.1"/>
    </source>
</evidence>
<sequence>MSFLKRHISPSSTQTSKWPWSRGSVVRNSHAVVHSANFIDLNDDEQVSEGGFFSDIYDTACLPPLRRSESRNNRAVQSRPVSSETRSSGVQARGISWLDFQGIDNGAKEEEEENQCCQHCNMRVTPRESRAWHERICSLNCGQMPEGCVLCEKPFSSVIQAKNHYLYGCTPF</sequence>
<organism evidence="2 3">
    <name type="scientific">Coemansia asiatica</name>
    <dbReference type="NCBI Taxonomy" id="1052880"/>
    <lineage>
        <taxon>Eukaryota</taxon>
        <taxon>Fungi</taxon>
        <taxon>Fungi incertae sedis</taxon>
        <taxon>Zoopagomycota</taxon>
        <taxon>Kickxellomycotina</taxon>
        <taxon>Kickxellomycetes</taxon>
        <taxon>Kickxellales</taxon>
        <taxon>Kickxellaceae</taxon>
        <taxon>Coemansia</taxon>
    </lineage>
</organism>
<accession>A0A9W7XN47</accession>
<keyword evidence="3" id="KW-1185">Reference proteome</keyword>
<comment type="caution">
    <text evidence="2">The sequence shown here is derived from an EMBL/GenBank/DDBJ whole genome shotgun (WGS) entry which is preliminary data.</text>
</comment>
<feature type="region of interest" description="Disordered" evidence="1">
    <location>
        <begin position="68"/>
        <end position="88"/>
    </location>
</feature>
<dbReference type="AlphaFoldDB" id="A0A9W7XN47"/>
<dbReference type="EMBL" id="JANBOH010000091">
    <property type="protein sequence ID" value="KAJ1645734.1"/>
    <property type="molecule type" value="Genomic_DNA"/>
</dbReference>
<feature type="region of interest" description="Disordered" evidence="1">
    <location>
        <begin position="1"/>
        <end position="20"/>
    </location>
</feature>
<evidence type="ECO:0000313" key="3">
    <source>
        <dbReference type="Proteomes" id="UP001145021"/>
    </source>
</evidence>
<feature type="compositionally biased region" description="Polar residues" evidence="1">
    <location>
        <begin position="73"/>
        <end position="88"/>
    </location>
</feature>
<reference evidence="2" key="1">
    <citation type="submission" date="2022-07" db="EMBL/GenBank/DDBJ databases">
        <title>Phylogenomic reconstructions and comparative analyses of Kickxellomycotina fungi.</title>
        <authorList>
            <person name="Reynolds N.K."/>
            <person name="Stajich J.E."/>
            <person name="Barry K."/>
            <person name="Grigoriev I.V."/>
            <person name="Crous P."/>
            <person name="Smith M.E."/>
        </authorList>
    </citation>
    <scope>NUCLEOTIDE SEQUENCE</scope>
    <source>
        <strain evidence="2">NBRC 105413</strain>
    </source>
</reference>
<gene>
    <name evidence="2" type="ORF">LPJ64_002711</name>
</gene>